<organism evidence="2 3">
    <name type="scientific">Idiomarina ramblicola</name>
    <dbReference type="NCBI Taxonomy" id="263724"/>
    <lineage>
        <taxon>Bacteria</taxon>
        <taxon>Pseudomonadati</taxon>
        <taxon>Pseudomonadota</taxon>
        <taxon>Gammaproteobacteria</taxon>
        <taxon>Alteromonadales</taxon>
        <taxon>Idiomarinaceae</taxon>
        <taxon>Idiomarina</taxon>
    </lineage>
</organism>
<gene>
    <name evidence="2" type="ORF">CWI78_10685</name>
</gene>
<dbReference type="Proteomes" id="UP000288058">
    <property type="component" value="Unassembled WGS sequence"/>
</dbReference>
<proteinExistence type="predicted"/>
<accession>A0A432YUG5</accession>
<sequence length="75" mass="8615">MLSGAASLLFSQKFQFGFFCAAAVAWLSSYYLALSEINKDNQSQAPRMKYQQNYLESMHPSGNLRLEERNQYNLP</sequence>
<name>A0A432YUG5_9GAMM</name>
<protein>
    <submittedName>
        <fullName evidence="2">Uncharacterized protein</fullName>
    </submittedName>
</protein>
<keyword evidence="1" id="KW-1133">Transmembrane helix</keyword>
<evidence type="ECO:0000256" key="1">
    <source>
        <dbReference type="SAM" id="Phobius"/>
    </source>
</evidence>
<dbReference type="AlphaFoldDB" id="A0A432YUG5"/>
<comment type="caution">
    <text evidence="2">The sequence shown here is derived from an EMBL/GenBank/DDBJ whole genome shotgun (WGS) entry which is preliminary data.</text>
</comment>
<keyword evidence="1" id="KW-0812">Transmembrane</keyword>
<reference evidence="3" key="1">
    <citation type="journal article" date="2018" name="Front. Microbiol.">
        <title>Genome-Based Analysis Reveals the Taxonomy and Diversity of the Family Idiomarinaceae.</title>
        <authorList>
            <person name="Liu Y."/>
            <person name="Lai Q."/>
            <person name="Shao Z."/>
        </authorList>
    </citation>
    <scope>NUCLEOTIDE SEQUENCE [LARGE SCALE GENOMIC DNA]</scope>
    <source>
        <strain evidence="3">R22</strain>
    </source>
</reference>
<keyword evidence="3" id="KW-1185">Reference proteome</keyword>
<keyword evidence="1" id="KW-0472">Membrane</keyword>
<evidence type="ECO:0000313" key="2">
    <source>
        <dbReference type="EMBL" id="RUO66968.1"/>
    </source>
</evidence>
<dbReference type="EMBL" id="PIQC01000008">
    <property type="protein sequence ID" value="RUO66968.1"/>
    <property type="molecule type" value="Genomic_DNA"/>
</dbReference>
<evidence type="ECO:0000313" key="3">
    <source>
        <dbReference type="Proteomes" id="UP000288058"/>
    </source>
</evidence>
<feature type="transmembrane region" description="Helical" evidence="1">
    <location>
        <begin position="16"/>
        <end position="34"/>
    </location>
</feature>